<dbReference type="Proteomes" id="UP000053328">
    <property type="component" value="Unassembled WGS sequence"/>
</dbReference>
<dbReference type="GO" id="GO:0008821">
    <property type="term" value="F:crossover junction DNA endonuclease activity"/>
    <property type="evidence" value="ECO:0007669"/>
    <property type="project" value="TreeGrafter"/>
</dbReference>
<dbReference type="GO" id="GO:0140664">
    <property type="term" value="F:ATP-dependent DNA damage sensor activity"/>
    <property type="evidence" value="ECO:0007669"/>
    <property type="project" value="InterPro"/>
</dbReference>
<dbReference type="OrthoDB" id="5957327at2759"/>
<reference evidence="9 10" key="1">
    <citation type="submission" date="2015-01" db="EMBL/GenBank/DDBJ databases">
        <title>The Genome Sequence of Exophiala spinifera CBS89968.</title>
        <authorList>
            <consortium name="The Broad Institute Genomics Platform"/>
            <person name="Cuomo C."/>
            <person name="de Hoog S."/>
            <person name="Gorbushina A."/>
            <person name="Stielow B."/>
            <person name="Teixiera M."/>
            <person name="Abouelleil A."/>
            <person name="Chapman S.B."/>
            <person name="Priest M."/>
            <person name="Young S.K."/>
            <person name="Wortman J."/>
            <person name="Nusbaum C."/>
            <person name="Birren B."/>
        </authorList>
    </citation>
    <scope>NUCLEOTIDE SEQUENCE [LARGE SCALE GENOMIC DNA]</scope>
    <source>
        <strain evidence="9 10">CBS 89968</strain>
    </source>
</reference>
<dbReference type="VEuPathDB" id="FungiDB:PV08_03991"/>
<dbReference type="GO" id="GO:0033065">
    <property type="term" value="C:Rad51C-XRCC3 complex"/>
    <property type="evidence" value="ECO:0007669"/>
    <property type="project" value="TreeGrafter"/>
</dbReference>
<dbReference type="InterPro" id="IPR027417">
    <property type="entry name" value="P-loop_NTPase"/>
</dbReference>
<dbReference type="GO" id="GO:0005657">
    <property type="term" value="C:replication fork"/>
    <property type="evidence" value="ECO:0007669"/>
    <property type="project" value="TreeGrafter"/>
</dbReference>
<evidence type="ECO:0000256" key="6">
    <source>
        <dbReference type="ARBA" id="ARBA00023242"/>
    </source>
</evidence>
<dbReference type="RefSeq" id="XP_016237017.1">
    <property type="nucleotide sequence ID" value="XM_016378340.1"/>
</dbReference>
<feature type="region of interest" description="Disordered" evidence="7">
    <location>
        <begin position="357"/>
        <end position="418"/>
    </location>
</feature>
<dbReference type="GO" id="GO:0000707">
    <property type="term" value="P:meiotic DNA recombinase assembly"/>
    <property type="evidence" value="ECO:0007669"/>
    <property type="project" value="TreeGrafter"/>
</dbReference>
<keyword evidence="2" id="KW-0547">Nucleotide-binding</keyword>
<comment type="subcellular location">
    <subcellularLocation>
        <location evidence="1">Nucleus</location>
    </subcellularLocation>
</comment>
<dbReference type="Gene3D" id="3.40.50.300">
    <property type="entry name" value="P-loop containing nucleotide triphosphate hydrolases"/>
    <property type="match status" value="1"/>
</dbReference>
<dbReference type="PANTHER" id="PTHR46239:SF1">
    <property type="entry name" value="DNA REPAIR PROTEIN RAD51 HOMOLOG 3"/>
    <property type="match status" value="1"/>
</dbReference>
<evidence type="ECO:0000256" key="1">
    <source>
        <dbReference type="ARBA" id="ARBA00004123"/>
    </source>
</evidence>
<evidence type="ECO:0000256" key="3">
    <source>
        <dbReference type="ARBA" id="ARBA00022763"/>
    </source>
</evidence>
<keyword evidence="5" id="KW-0234">DNA repair</keyword>
<feature type="region of interest" description="Disordered" evidence="7">
    <location>
        <begin position="455"/>
        <end position="483"/>
    </location>
</feature>
<dbReference type="STRING" id="91928.A0A0D1YNU8"/>
<feature type="compositionally biased region" description="Acidic residues" evidence="7">
    <location>
        <begin position="465"/>
        <end position="483"/>
    </location>
</feature>
<keyword evidence="4" id="KW-0067">ATP-binding</keyword>
<name>A0A0D1YNU8_9EURO</name>
<evidence type="ECO:0000256" key="4">
    <source>
        <dbReference type="ARBA" id="ARBA00022840"/>
    </source>
</evidence>
<keyword evidence="3" id="KW-0227">DNA damage</keyword>
<dbReference type="GO" id="GO:0033063">
    <property type="term" value="C:Rad51B-Rad51C-Rad51D-XRCC2 complex"/>
    <property type="evidence" value="ECO:0007669"/>
    <property type="project" value="TreeGrafter"/>
</dbReference>
<dbReference type="PROSITE" id="PS50162">
    <property type="entry name" value="RECA_2"/>
    <property type="match status" value="1"/>
</dbReference>
<dbReference type="InterPro" id="IPR052093">
    <property type="entry name" value="HR_Repair_Mediator"/>
</dbReference>
<dbReference type="AlphaFoldDB" id="A0A0D1YNU8"/>
<gene>
    <name evidence="9" type="ORF">PV08_03991</name>
</gene>
<dbReference type="InterPro" id="IPR020588">
    <property type="entry name" value="RecA_ATP-bd"/>
</dbReference>
<dbReference type="GO" id="GO:0000400">
    <property type="term" value="F:four-way junction DNA binding"/>
    <property type="evidence" value="ECO:0007669"/>
    <property type="project" value="TreeGrafter"/>
</dbReference>
<dbReference type="GO" id="GO:0005524">
    <property type="term" value="F:ATP binding"/>
    <property type="evidence" value="ECO:0007669"/>
    <property type="project" value="UniProtKB-KW"/>
</dbReference>
<keyword evidence="6" id="KW-0539">Nucleus</keyword>
<protein>
    <recommendedName>
        <fullName evidence="8">RecA family profile 1 domain-containing protein</fullName>
    </recommendedName>
</protein>
<feature type="compositionally biased region" description="Acidic residues" evidence="7">
    <location>
        <begin position="378"/>
        <end position="393"/>
    </location>
</feature>
<organism evidence="9 10">
    <name type="scientific">Exophiala spinifera</name>
    <dbReference type="NCBI Taxonomy" id="91928"/>
    <lineage>
        <taxon>Eukaryota</taxon>
        <taxon>Fungi</taxon>
        <taxon>Dikarya</taxon>
        <taxon>Ascomycota</taxon>
        <taxon>Pezizomycotina</taxon>
        <taxon>Eurotiomycetes</taxon>
        <taxon>Chaetothyriomycetidae</taxon>
        <taxon>Chaetothyriales</taxon>
        <taxon>Herpotrichiellaceae</taxon>
        <taxon>Exophiala</taxon>
    </lineage>
</organism>
<dbReference type="EMBL" id="KN847494">
    <property type="protein sequence ID" value="KIW16801.1"/>
    <property type="molecule type" value="Genomic_DNA"/>
</dbReference>
<keyword evidence="10" id="KW-1185">Reference proteome</keyword>
<evidence type="ECO:0000313" key="10">
    <source>
        <dbReference type="Proteomes" id="UP000053328"/>
    </source>
</evidence>
<evidence type="ECO:0000256" key="2">
    <source>
        <dbReference type="ARBA" id="ARBA00022741"/>
    </source>
</evidence>
<feature type="domain" description="RecA family profile 1" evidence="8">
    <location>
        <begin position="33"/>
        <end position="244"/>
    </location>
</feature>
<dbReference type="PANTHER" id="PTHR46239">
    <property type="entry name" value="DNA REPAIR PROTEIN RAD51 HOMOLOG 3 RAD51C"/>
    <property type="match status" value="1"/>
</dbReference>
<evidence type="ECO:0000259" key="8">
    <source>
        <dbReference type="PROSITE" id="PS50162"/>
    </source>
</evidence>
<accession>A0A0D1YNU8</accession>
<dbReference type="GeneID" id="27331074"/>
<dbReference type="HOGENOM" id="CLU_043547_2_0_1"/>
<evidence type="ECO:0000313" key="9">
    <source>
        <dbReference type="EMBL" id="KIW16801.1"/>
    </source>
</evidence>
<evidence type="ECO:0000256" key="5">
    <source>
        <dbReference type="ARBA" id="ARBA00023204"/>
    </source>
</evidence>
<dbReference type="GO" id="GO:0007131">
    <property type="term" value="P:reciprocal meiotic recombination"/>
    <property type="evidence" value="ECO:0007669"/>
    <property type="project" value="TreeGrafter"/>
</dbReference>
<proteinExistence type="predicted"/>
<evidence type="ECO:0000256" key="7">
    <source>
        <dbReference type="SAM" id="MobiDB-lite"/>
    </source>
</evidence>
<dbReference type="SUPFAM" id="SSF52540">
    <property type="entry name" value="P-loop containing nucleoside triphosphate hydrolases"/>
    <property type="match status" value="1"/>
</dbReference>
<sequence length="483" mass="52950">MDDPGPDVHNFSPTQHRLPTVSGVEALKLASEKAKSISTGLPTLDGLLLPNELSLATPGLQRGCVTEIFGPPGVGKTAFGLQVATNAMTSTHDESHVLWINCGSPLTPNRLRQLMAGHRQTQDPKLSPPGALNPPDTATLVSERFTYLEAHSLPRLLTIFLHPSQTLPGSKTSLIVVDDLSNLILGSFSRSAKHLKPGAPAVVKEKFEKRAAGRRFQIIESLGAAMSKMATLGRLAILALTNSTISLKTGQKAMLKPALSSQAWDTAINTRIMLYRDFPDKDQEPQLSKLETRALRYAEVQRLGRKETRGPPVAFVILADGLRQLHPPEPHDQEEEDIFNAFHGTEEQRRPPQIHLPLLPDEISQPPQPKKRKATEIADSEDEEETDDGDGDGDERNGKADASVHAEPKLPTLPTLEKEIIIKKEEEEDNDDDDEMILDAHEAALLRSYRHAIIRGSEDAIPISSDEEEEEGDDDDEDEGGYG</sequence>
<feature type="compositionally biased region" description="Basic and acidic residues" evidence="7">
    <location>
        <begin position="394"/>
        <end position="408"/>
    </location>
</feature>